<feature type="compositionally biased region" description="Low complexity" evidence="1">
    <location>
        <begin position="11"/>
        <end position="23"/>
    </location>
</feature>
<gene>
    <name evidence="2" type="ORF">HAX54_045436</name>
</gene>
<organism evidence="2 3">
    <name type="scientific">Datura stramonium</name>
    <name type="common">Jimsonweed</name>
    <name type="synonym">Common thornapple</name>
    <dbReference type="NCBI Taxonomy" id="4076"/>
    <lineage>
        <taxon>Eukaryota</taxon>
        <taxon>Viridiplantae</taxon>
        <taxon>Streptophyta</taxon>
        <taxon>Embryophyta</taxon>
        <taxon>Tracheophyta</taxon>
        <taxon>Spermatophyta</taxon>
        <taxon>Magnoliopsida</taxon>
        <taxon>eudicotyledons</taxon>
        <taxon>Gunneridae</taxon>
        <taxon>Pentapetalae</taxon>
        <taxon>asterids</taxon>
        <taxon>lamiids</taxon>
        <taxon>Solanales</taxon>
        <taxon>Solanaceae</taxon>
        <taxon>Solanoideae</taxon>
        <taxon>Datureae</taxon>
        <taxon>Datura</taxon>
    </lineage>
</organism>
<evidence type="ECO:0000313" key="2">
    <source>
        <dbReference type="EMBL" id="MCE3049633.1"/>
    </source>
</evidence>
<keyword evidence="3" id="KW-1185">Reference proteome</keyword>
<comment type="caution">
    <text evidence="2">The sequence shown here is derived from an EMBL/GenBank/DDBJ whole genome shotgun (WGS) entry which is preliminary data.</text>
</comment>
<sequence length="112" mass="11813">MLSPQGNLTYSSSSTPFPNGSSPQLSSLQIRDSNSESATYTSTPPLTQLYGLSAPASAPAPTPASAHASANGKQKSREKDNLGRLVIVPDGFGGMRATSYWRTAAVWEKLLQ</sequence>
<proteinExistence type="predicted"/>
<accession>A0ABS8WFV8</accession>
<name>A0ABS8WFV8_DATST</name>
<dbReference type="Proteomes" id="UP000823775">
    <property type="component" value="Unassembled WGS sequence"/>
</dbReference>
<evidence type="ECO:0000313" key="3">
    <source>
        <dbReference type="Proteomes" id="UP000823775"/>
    </source>
</evidence>
<feature type="compositionally biased region" description="Low complexity" evidence="1">
    <location>
        <begin position="53"/>
        <end position="70"/>
    </location>
</feature>
<feature type="region of interest" description="Disordered" evidence="1">
    <location>
        <begin position="1"/>
        <end position="82"/>
    </location>
</feature>
<feature type="compositionally biased region" description="Polar residues" evidence="1">
    <location>
        <begin position="1"/>
        <end position="10"/>
    </location>
</feature>
<evidence type="ECO:0000256" key="1">
    <source>
        <dbReference type="SAM" id="MobiDB-lite"/>
    </source>
</evidence>
<dbReference type="EMBL" id="JACEIK010007027">
    <property type="protein sequence ID" value="MCE3049633.1"/>
    <property type="molecule type" value="Genomic_DNA"/>
</dbReference>
<protein>
    <submittedName>
        <fullName evidence="2">Uncharacterized protein</fullName>
    </submittedName>
</protein>
<feature type="compositionally biased region" description="Polar residues" evidence="1">
    <location>
        <begin position="24"/>
        <end position="46"/>
    </location>
</feature>
<reference evidence="2 3" key="1">
    <citation type="journal article" date="2021" name="BMC Genomics">
        <title>Datura genome reveals duplications of psychoactive alkaloid biosynthetic genes and high mutation rate following tissue culture.</title>
        <authorList>
            <person name="Rajewski A."/>
            <person name="Carter-House D."/>
            <person name="Stajich J."/>
            <person name="Litt A."/>
        </authorList>
    </citation>
    <scope>NUCLEOTIDE SEQUENCE [LARGE SCALE GENOMIC DNA]</scope>
    <source>
        <strain evidence="2">AR-01</strain>
    </source>
</reference>